<dbReference type="EMBL" id="FMYQ01000013">
    <property type="protein sequence ID" value="SDD01720.1"/>
    <property type="molecule type" value="Genomic_DNA"/>
</dbReference>
<feature type="domain" description="Amidohydrolase-related" evidence="1">
    <location>
        <begin position="122"/>
        <end position="480"/>
    </location>
</feature>
<protein>
    <submittedName>
        <fullName evidence="2">Imidazolonepropionase</fullName>
    </submittedName>
</protein>
<dbReference type="Pfam" id="PF01979">
    <property type="entry name" value="Amidohydro_1"/>
    <property type="match status" value="1"/>
</dbReference>
<dbReference type="PANTHER" id="PTHR43135">
    <property type="entry name" value="ALPHA-D-RIBOSE 1-METHYLPHOSPHONATE 5-TRIPHOSPHATE DIPHOSPHATASE"/>
    <property type="match status" value="1"/>
</dbReference>
<dbReference type="InterPro" id="IPR051781">
    <property type="entry name" value="Metallo-dep_Hydrolase"/>
</dbReference>
<dbReference type="Gene3D" id="2.30.40.10">
    <property type="entry name" value="Urease, subunit C, domain 1"/>
    <property type="match status" value="1"/>
</dbReference>
<dbReference type="SUPFAM" id="SSF51556">
    <property type="entry name" value="Metallo-dependent hydrolases"/>
    <property type="match status" value="1"/>
</dbReference>
<keyword evidence="3" id="KW-1185">Reference proteome</keyword>
<dbReference type="GO" id="GO:0016810">
    <property type="term" value="F:hydrolase activity, acting on carbon-nitrogen (but not peptide) bonds"/>
    <property type="evidence" value="ECO:0007669"/>
    <property type="project" value="InterPro"/>
</dbReference>
<dbReference type="Gene3D" id="3.20.20.140">
    <property type="entry name" value="Metal-dependent hydrolases"/>
    <property type="match status" value="1"/>
</dbReference>
<proteinExistence type="predicted"/>
<dbReference type="Proteomes" id="UP000198908">
    <property type="component" value="Unassembled WGS sequence"/>
</dbReference>
<dbReference type="STRING" id="416944.SAMN05421548_11363"/>
<accession>A0A1G6RAR9</accession>
<evidence type="ECO:0000313" key="3">
    <source>
        <dbReference type="Proteomes" id="UP000198908"/>
    </source>
</evidence>
<sequence>MADRYGDESRGLRYRFGCGCQSAATHEVCRRVSEAVSRRSFAQDLDAAFGAGNRSSTDPADAALARNAARRIVLSGARIFDGVSGKLIEGTDVIVAGNLIEDLLPAGQGGGDARVIDCAGHVIMPGLIDAHWHSILAAVPLDVAMTADITYVYLLAAQEAERTILRGFTTVRDVGGPSFALKRAIDEHRIAGPRIFPSGAMISQTSGHGDFRSRRELPRTALCSLSAAEAAGISSIADGVPEILKRVREQLMLGASQIKIMAGGGVSSMFDPLDSIQYTEEEMRAAVTAASDWGTYVCAHVYTSAGIRRALSCGVRSIEHGQLADEETARRMADAGAWWSLQPFLADEDANPKATEAQRLQQKAIAEGTVRAFELGQKHDVKMAWGTDVLFNPAGASTQGRQLSKLARWFENVDVLRLGTSRNAELLGLSGSRNPYPGELGVIRPGAFADLLVVEGNPLDDVALIADPQKNMRIIMKDGRIYKNTLGVQFQ</sequence>
<evidence type="ECO:0000313" key="2">
    <source>
        <dbReference type="EMBL" id="SDD01720.1"/>
    </source>
</evidence>
<dbReference type="InterPro" id="IPR032466">
    <property type="entry name" value="Metal_Hydrolase"/>
</dbReference>
<reference evidence="3" key="1">
    <citation type="submission" date="2016-09" db="EMBL/GenBank/DDBJ databases">
        <authorList>
            <person name="Varghese N."/>
            <person name="Submissions S."/>
        </authorList>
    </citation>
    <scope>NUCLEOTIDE SEQUENCE [LARGE SCALE GENOMIC DNA]</scope>
    <source>
        <strain evidence="3">TNe-862</strain>
    </source>
</reference>
<dbReference type="AlphaFoldDB" id="A0A1G6RAR9"/>
<dbReference type="OrthoDB" id="9782972at2"/>
<dbReference type="SUPFAM" id="SSF51338">
    <property type="entry name" value="Composite domain of metallo-dependent hydrolases"/>
    <property type="match status" value="2"/>
</dbReference>
<dbReference type="InterPro" id="IPR011059">
    <property type="entry name" value="Metal-dep_hydrolase_composite"/>
</dbReference>
<dbReference type="PANTHER" id="PTHR43135:SF3">
    <property type="entry name" value="ALPHA-D-RIBOSE 1-METHYLPHOSPHONATE 5-TRIPHOSPHATE DIPHOSPHATASE"/>
    <property type="match status" value="1"/>
</dbReference>
<evidence type="ECO:0000259" key="1">
    <source>
        <dbReference type="Pfam" id="PF01979"/>
    </source>
</evidence>
<organism evidence="2 3">
    <name type="scientific">Paraburkholderia lycopersici</name>
    <dbReference type="NCBI Taxonomy" id="416944"/>
    <lineage>
        <taxon>Bacteria</taxon>
        <taxon>Pseudomonadati</taxon>
        <taxon>Pseudomonadota</taxon>
        <taxon>Betaproteobacteria</taxon>
        <taxon>Burkholderiales</taxon>
        <taxon>Burkholderiaceae</taxon>
        <taxon>Paraburkholderia</taxon>
    </lineage>
</organism>
<dbReference type="RefSeq" id="WP_091998028.1">
    <property type="nucleotide sequence ID" value="NZ_FMYQ01000013.1"/>
</dbReference>
<gene>
    <name evidence="2" type="ORF">SAMN05421548_11363</name>
</gene>
<dbReference type="InterPro" id="IPR006680">
    <property type="entry name" value="Amidohydro-rel"/>
</dbReference>
<dbReference type="InterPro" id="IPR057744">
    <property type="entry name" value="OTAase-like"/>
</dbReference>
<dbReference type="CDD" id="cd01299">
    <property type="entry name" value="Met_dep_hydrolase_A"/>
    <property type="match status" value="1"/>
</dbReference>
<name>A0A1G6RAR9_9BURK</name>